<keyword evidence="3" id="KW-1185">Reference proteome</keyword>
<evidence type="ECO:0000256" key="1">
    <source>
        <dbReference type="SAM" id="MobiDB-lite"/>
    </source>
</evidence>
<proteinExistence type="predicted"/>
<dbReference type="Proteomes" id="UP000265520">
    <property type="component" value="Unassembled WGS sequence"/>
</dbReference>
<organism evidence="2 3">
    <name type="scientific">Trifolium medium</name>
    <dbReference type="NCBI Taxonomy" id="97028"/>
    <lineage>
        <taxon>Eukaryota</taxon>
        <taxon>Viridiplantae</taxon>
        <taxon>Streptophyta</taxon>
        <taxon>Embryophyta</taxon>
        <taxon>Tracheophyta</taxon>
        <taxon>Spermatophyta</taxon>
        <taxon>Magnoliopsida</taxon>
        <taxon>eudicotyledons</taxon>
        <taxon>Gunneridae</taxon>
        <taxon>Pentapetalae</taxon>
        <taxon>rosids</taxon>
        <taxon>fabids</taxon>
        <taxon>Fabales</taxon>
        <taxon>Fabaceae</taxon>
        <taxon>Papilionoideae</taxon>
        <taxon>50 kb inversion clade</taxon>
        <taxon>NPAAA clade</taxon>
        <taxon>Hologalegina</taxon>
        <taxon>IRL clade</taxon>
        <taxon>Trifolieae</taxon>
        <taxon>Trifolium</taxon>
    </lineage>
</organism>
<feature type="region of interest" description="Disordered" evidence="1">
    <location>
        <begin position="1"/>
        <end position="33"/>
    </location>
</feature>
<accession>A0A392Q4P5</accession>
<dbReference type="AlphaFoldDB" id="A0A392Q4P5"/>
<feature type="non-terminal residue" evidence="2">
    <location>
        <position position="1"/>
    </location>
</feature>
<evidence type="ECO:0000313" key="3">
    <source>
        <dbReference type="Proteomes" id="UP000265520"/>
    </source>
</evidence>
<protein>
    <submittedName>
        <fullName evidence="2">Uncharacterized protein</fullName>
    </submittedName>
</protein>
<name>A0A392Q4P5_9FABA</name>
<comment type="caution">
    <text evidence="2">The sequence shown here is derived from an EMBL/GenBank/DDBJ whole genome shotgun (WGS) entry which is preliminary data.</text>
</comment>
<reference evidence="2 3" key="1">
    <citation type="journal article" date="2018" name="Front. Plant Sci.">
        <title>Red Clover (Trifolium pratense) and Zigzag Clover (T. medium) - A Picture of Genomic Similarities and Differences.</title>
        <authorList>
            <person name="Dluhosova J."/>
            <person name="Istvanek J."/>
            <person name="Nedelnik J."/>
            <person name="Repkova J."/>
        </authorList>
    </citation>
    <scope>NUCLEOTIDE SEQUENCE [LARGE SCALE GENOMIC DNA]</scope>
    <source>
        <strain evidence="3">cv. 10/8</strain>
        <tissue evidence="2">Leaf</tissue>
    </source>
</reference>
<evidence type="ECO:0000313" key="2">
    <source>
        <dbReference type="EMBL" id="MCI18809.1"/>
    </source>
</evidence>
<sequence>VPSWGGFSSPVGSGTLMMSRERGPRGESSSLQTGEWGGELLCRGGVGLRSSRFPRFPWLTMRHASPSTRVLGGTDAAAPVVRPVSPSLLSGRSAVSFLVLLLRMFQSRTLLVAVVATRMRFCRCNSSLVCLRAAMTAAMSESDG</sequence>
<dbReference type="EMBL" id="LXQA010111908">
    <property type="protein sequence ID" value="MCI18809.1"/>
    <property type="molecule type" value="Genomic_DNA"/>
</dbReference>